<name>A0ABS3WL71_9BACL</name>
<dbReference type="RefSeq" id="WP_208851547.1">
    <property type="nucleotide sequence ID" value="NZ_JAGGDJ010000104.1"/>
</dbReference>
<proteinExistence type="predicted"/>
<feature type="transmembrane region" description="Helical" evidence="1">
    <location>
        <begin position="37"/>
        <end position="60"/>
    </location>
</feature>
<accession>A0ABS3WL71</accession>
<keyword evidence="1" id="KW-0812">Transmembrane</keyword>
<dbReference type="Proteomes" id="UP000670947">
    <property type="component" value="Unassembled WGS sequence"/>
</dbReference>
<gene>
    <name evidence="2" type="ORF">I8J29_33265</name>
</gene>
<evidence type="ECO:0000313" key="2">
    <source>
        <dbReference type="EMBL" id="MBO7749042.1"/>
    </source>
</evidence>
<feature type="transmembrane region" description="Helical" evidence="1">
    <location>
        <begin position="7"/>
        <end position="31"/>
    </location>
</feature>
<dbReference type="EMBL" id="JAGGDJ010000104">
    <property type="protein sequence ID" value="MBO7749042.1"/>
    <property type="molecule type" value="Genomic_DNA"/>
</dbReference>
<evidence type="ECO:0000256" key="1">
    <source>
        <dbReference type="SAM" id="Phobius"/>
    </source>
</evidence>
<keyword evidence="3" id="KW-1185">Reference proteome</keyword>
<organism evidence="2 3">
    <name type="scientific">Paenibacillus artemisiicola</name>
    <dbReference type="NCBI Taxonomy" id="1172618"/>
    <lineage>
        <taxon>Bacteria</taxon>
        <taxon>Bacillati</taxon>
        <taxon>Bacillota</taxon>
        <taxon>Bacilli</taxon>
        <taxon>Bacillales</taxon>
        <taxon>Paenibacillaceae</taxon>
        <taxon>Paenibacillus</taxon>
    </lineage>
</organism>
<reference evidence="2 3" key="1">
    <citation type="submission" date="2021-03" db="EMBL/GenBank/DDBJ databases">
        <title>Paenibacillus artemisicola MWE-103 whole genome sequence.</title>
        <authorList>
            <person name="Ham Y.J."/>
        </authorList>
    </citation>
    <scope>NUCLEOTIDE SEQUENCE [LARGE SCALE GENOMIC DNA]</scope>
    <source>
        <strain evidence="2 3">MWE-103</strain>
    </source>
</reference>
<comment type="caution">
    <text evidence="2">The sequence shown here is derived from an EMBL/GenBank/DDBJ whole genome shotgun (WGS) entry which is preliminary data.</text>
</comment>
<sequence length="86" mass="9456">MNSNKFAILVCSLVIGVFIALSPVIVTGHWYDITHVIGNLLVAEFIVRTIAIVIGLLVIFSGIKRFFLSRALPSDVPNANKDKFDI</sequence>
<evidence type="ECO:0000313" key="3">
    <source>
        <dbReference type="Proteomes" id="UP000670947"/>
    </source>
</evidence>
<keyword evidence="1" id="KW-0472">Membrane</keyword>
<protein>
    <submittedName>
        <fullName evidence="2">Uncharacterized protein</fullName>
    </submittedName>
</protein>
<keyword evidence="1" id="KW-1133">Transmembrane helix</keyword>